<dbReference type="SUPFAM" id="SSF56003">
    <property type="entry name" value="Molybdenum cofactor-binding domain"/>
    <property type="match status" value="1"/>
</dbReference>
<dbReference type="Pfam" id="PF02738">
    <property type="entry name" value="MoCoBD_1"/>
    <property type="match status" value="1"/>
</dbReference>
<dbReference type="Pfam" id="PF20256">
    <property type="entry name" value="MoCoBD_2"/>
    <property type="match status" value="1"/>
</dbReference>
<evidence type="ECO:0000313" key="5">
    <source>
        <dbReference type="Proteomes" id="UP000503162"/>
    </source>
</evidence>
<protein>
    <submittedName>
        <fullName evidence="4">Xanthine dehydrogenase family protein</fullName>
    </submittedName>
</protein>
<dbReference type="AlphaFoldDB" id="A0A6G8INN9"/>
<dbReference type="Gene3D" id="3.90.1170.50">
    <property type="entry name" value="Aldehyde oxidase/xanthine dehydrogenase, a/b hammerhead"/>
    <property type="match status" value="1"/>
</dbReference>
<evidence type="ECO:0000313" key="4">
    <source>
        <dbReference type="EMBL" id="QIM54729.1"/>
    </source>
</evidence>
<organism evidence="4 5">
    <name type="scientific">Hydrogenophaga crocea</name>
    <dbReference type="NCBI Taxonomy" id="2716225"/>
    <lineage>
        <taxon>Bacteria</taxon>
        <taxon>Pseudomonadati</taxon>
        <taxon>Pseudomonadota</taxon>
        <taxon>Betaproteobacteria</taxon>
        <taxon>Burkholderiales</taxon>
        <taxon>Comamonadaceae</taxon>
        <taxon>Hydrogenophaga</taxon>
    </lineage>
</organism>
<dbReference type="KEGG" id="hcz:G9Q37_09615"/>
<keyword evidence="1" id="KW-0500">Molybdenum</keyword>
<evidence type="ECO:0000256" key="2">
    <source>
        <dbReference type="ARBA" id="ARBA00023002"/>
    </source>
</evidence>
<dbReference type="SMART" id="SM01008">
    <property type="entry name" value="Ald_Xan_dh_C"/>
    <property type="match status" value="1"/>
</dbReference>
<dbReference type="InterPro" id="IPR000674">
    <property type="entry name" value="Ald_Oxase/Xan_DH_a/b"/>
</dbReference>
<dbReference type="GO" id="GO:0005506">
    <property type="term" value="F:iron ion binding"/>
    <property type="evidence" value="ECO:0007669"/>
    <property type="project" value="InterPro"/>
</dbReference>
<feature type="domain" description="Aldehyde oxidase/xanthine dehydrogenase a/b hammerhead" evidence="3">
    <location>
        <begin position="31"/>
        <end position="146"/>
    </location>
</feature>
<sequence>MQVPTTVAPVTEDQRYIGASVPRGGIERLTQGLGQYIDDIELPRMAHVAFWRSPVAHMRIKAVHADTARAMPGVLLVADGHDLAKVCKPWVAVLGHLAGMKSAPQHALAVDRACWQGEPVVAVVAETRAQAEDALQHITVDYEELPLATDMETALDAATPLIHPELGDNLCFTRSLDVGEVDRVFAEADAVAEATFEFGRHTGVTLEPRAQIAHWNPAEQRLTVYHSFQAPHMMQDLYGRQFDLPASAIRVVCKDVGGSFGIKVHAYPDDFATVALSILLGRPVKFVADRLESFTSDIHARHHRVKARIAVNQSGEILGFDMDDLTGIGPYSMFPRTSAIEGNQVVNLVGGPYKHKHYRAKLNVVFQNKTPTCQYRGVGHPIACAVTEALVDLAAQKIGMDPLKIRELNVIPDDAYPTTGASGIKLEVLSHEASLKKLRELMNYDALRAEQAALRQQGIHRGIGFATVIELTNPSAAFYGVGGARIASQDGATVRLDPEGDITVLVGVGEQGQGTEGIYRQIAADAVGVDITKVKVLTGDTDVTPYGGGTWASRGAGVGGEAVLLAGQALRENILKVAAVMLKREAAGLAVRRDRVVDAATGEELLPLKELGRVAYFRSDTLPADFTPELMVTRHYAQRDYPFIFTNGVQASYVEVDPDTGFVKLLKHWAVEDCGRVLNPMLVDEQMRGAIVQGIGGALFEECLYDDAGLMLNANMADYLVPMSAEMPDIEVAHVMTPTRSSKLGAKGAGEAGTAGAPAAVMNAINDALAPFSACVHSQPITPEKVLRALGKVV</sequence>
<dbReference type="PANTHER" id="PTHR11908">
    <property type="entry name" value="XANTHINE DEHYDROGENASE"/>
    <property type="match status" value="1"/>
</dbReference>
<dbReference type="Gene3D" id="3.30.365.10">
    <property type="entry name" value="Aldehyde oxidase/xanthine dehydrogenase, molybdopterin binding domain"/>
    <property type="match status" value="4"/>
</dbReference>
<dbReference type="EMBL" id="CP049989">
    <property type="protein sequence ID" value="QIM54729.1"/>
    <property type="molecule type" value="Genomic_DNA"/>
</dbReference>
<evidence type="ECO:0000256" key="1">
    <source>
        <dbReference type="ARBA" id="ARBA00022505"/>
    </source>
</evidence>
<keyword evidence="5" id="KW-1185">Reference proteome</keyword>
<accession>A0A6G8INN9</accession>
<dbReference type="Pfam" id="PF01315">
    <property type="entry name" value="Ald_Xan_dh_C"/>
    <property type="match status" value="1"/>
</dbReference>
<proteinExistence type="predicted"/>
<reference evidence="4 5" key="1">
    <citation type="submission" date="2020-03" db="EMBL/GenBank/DDBJ databases">
        <title>Hydrogenophaga sp. nov. isolated from cyanobacterial mat.</title>
        <authorList>
            <person name="Thorat V."/>
            <person name="Kirdat K."/>
            <person name="Tiwarekar B."/>
            <person name="Costa E.D."/>
            <person name="Yadav A."/>
        </authorList>
    </citation>
    <scope>NUCLEOTIDE SEQUENCE [LARGE SCALE GENOMIC DNA]</scope>
    <source>
        <strain evidence="4 5">BA0156</strain>
    </source>
</reference>
<name>A0A6G8INN9_9BURK</name>
<dbReference type="InterPro" id="IPR037165">
    <property type="entry name" value="AldOxase/xan_DH_Mopterin-bd_sf"/>
</dbReference>
<dbReference type="InterPro" id="IPR036856">
    <property type="entry name" value="Ald_Oxase/Xan_DH_a/b_sf"/>
</dbReference>
<dbReference type="InterPro" id="IPR046867">
    <property type="entry name" value="AldOxase/xan_DH_MoCoBD2"/>
</dbReference>
<gene>
    <name evidence="4" type="ORF">G9Q37_09615</name>
</gene>
<dbReference type="PANTHER" id="PTHR11908:SF132">
    <property type="entry name" value="ALDEHYDE OXIDASE 1-RELATED"/>
    <property type="match status" value="1"/>
</dbReference>
<dbReference type="Proteomes" id="UP000503162">
    <property type="component" value="Chromosome"/>
</dbReference>
<dbReference type="GO" id="GO:0016491">
    <property type="term" value="F:oxidoreductase activity"/>
    <property type="evidence" value="ECO:0007669"/>
    <property type="project" value="UniProtKB-KW"/>
</dbReference>
<keyword evidence="2" id="KW-0560">Oxidoreductase</keyword>
<evidence type="ECO:0000259" key="3">
    <source>
        <dbReference type="SMART" id="SM01008"/>
    </source>
</evidence>
<dbReference type="InterPro" id="IPR016208">
    <property type="entry name" value="Ald_Oxase/xanthine_DH-like"/>
</dbReference>
<dbReference type="SUPFAM" id="SSF54665">
    <property type="entry name" value="CO dehydrogenase molybdoprotein N-domain-like"/>
    <property type="match status" value="1"/>
</dbReference>
<dbReference type="InterPro" id="IPR008274">
    <property type="entry name" value="AldOxase/xan_DH_MoCoBD1"/>
</dbReference>